<dbReference type="Gene3D" id="3.30.70.2860">
    <property type="match status" value="1"/>
</dbReference>
<evidence type="ECO:0000256" key="1">
    <source>
        <dbReference type="HAMAP-Rule" id="MF_00226"/>
    </source>
</evidence>
<dbReference type="SUPFAM" id="SSF142433">
    <property type="entry name" value="CinA-like"/>
    <property type="match status" value="1"/>
</dbReference>
<dbReference type="EMBL" id="PVXO01000048">
    <property type="protein sequence ID" value="PRR78240.1"/>
    <property type="molecule type" value="Genomic_DNA"/>
</dbReference>
<dbReference type="NCBIfam" id="TIGR00200">
    <property type="entry name" value="cinA_nterm"/>
    <property type="match status" value="1"/>
</dbReference>
<dbReference type="InterPro" id="IPR041424">
    <property type="entry name" value="CinA_KH"/>
</dbReference>
<dbReference type="InterPro" id="IPR001453">
    <property type="entry name" value="MoaB/Mog_dom"/>
</dbReference>
<dbReference type="InterPro" id="IPR036425">
    <property type="entry name" value="MoaB/Mog-like_dom_sf"/>
</dbReference>
<dbReference type="Pfam" id="PF00994">
    <property type="entry name" value="MoCF_biosynth"/>
    <property type="match status" value="1"/>
</dbReference>
<dbReference type="AlphaFoldDB" id="A0A2T0B2W7"/>
<dbReference type="InterPro" id="IPR008136">
    <property type="entry name" value="CinA_C"/>
</dbReference>
<dbReference type="SUPFAM" id="SSF53218">
    <property type="entry name" value="Molybdenum cofactor biosynthesis proteins"/>
    <property type="match status" value="1"/>
</dbReference>
<dbReference type="InterPro" id="IPR008135">
    <property type="entry name" value="Competence-induced_CinA"/>
</dbReference>
<gene>
    <name evidence="1 3" type="primary">cinA</name>
    <name evidence="3" type="ORF">CLLI_18420</name>
</gene>
<dbReference type="NCBIfam" id="NF001813">
    <property type="entry name" value="PRK00549.1"/>
    <property type="match status" value="1"/>
</dbReference>
<evidence type="ECO:0000259" key="2">
    <source>
        <dbReference type="SMART" id="SM00852"/>
    </source>
</evidence>
<proteinExistence type="inferred from homology"/>
<feature type="domain" description="MoaB/Mog" evidence="2">
    <location>
        <begin position="4"/>
        <end position="170"/>
    </location>
</feature>
<dbReference type="NCBIfam" id="TIGR00199">
    <property type="entry name" value="PncC_domain"/>
    <property type="match status" value="1"/>
</dbReference>
<comment type="similarity">
    <text evidence="1">Belongs to the CinA family.</text>
</comment>
<dbReference type="Pfam" id="PF18146">
    <property type="entry name" value="CinA_KH"/>
    <property type="match status" value="1"/>
</dbReference>
<dbReference type="PIRSF" id="PIRSF006728">
    <property type="entry name" value="CinA"/>
    <property type="match status" value="1"/>
</dbReference>
<dbReference type="Gene3D" id="3.40.980.10">
    <property type="entry name" value="MoaB/Mog-like domain"/>
    <property type="match status" value="1"/>
</dbReference>
<accession>A0A2T0B2W7</accession>
<dbReference type="HAMAP" id="MF_00226_B">
    <property type="entry name" value="CinA_B"/>
    <property type="match status" value="1"/>
</dbReference>
<dbReference type="NCBIfam" id="TIGR00177">
    <property type="entry name" value="molyb_syn"/>
    <property type="match status" value="1"/>
</dbReference>
<dbReference type="Pfam" id="PF02464">
    <property type="entry name" value="CinA"/>
    <property type="match status" value="1"/>
</dbReference>
<protein>
    <recommendedName>
        <fullName evidence="1">Putative competence-damage inducible protein</fullName>
    </recommendedName>
</protein>
<dbReference type="SMART" id="SM00852">
    <property type="entry name" value="MoCF_biosynth"/>
    <property type="match status" value="1"/>
</dbReference>
<dbReference type="InterPro" id="IPR050101">
    <property type="entry name" value="CinA"/>
</dbReference>
<evidence type="ECO:0000313" key="3">
    <source>
        <dbReference type="EMBL" id="PRR78240.1"/>
    </source>
</evidence>
<evidence type="ECO:0000313" key="4">
    <source>
        <dbReference type="Proteomes" id="UP000239706"/>
    </source>
</evidence>
<dbReference type="PANTHER" id="PTHR13939:SF0">
    <property type="entry name" value="NMN AMIDOHYDROLASE-LIKE PROTEIN YFAY"/>
    <property type="match status" value="1"/>
</dbReference>
<name>A0A2T0B2W7_9CLOT</name>
<dbReference type="PANTHER" id="PTHR13939">
    <property type="entry name" value="NICOTINAMIDE-NUCLEOTIDE AMIDOHYDROLASE PNCC"/>
    <property type="match status" value="1"/>
</dbReference>
<reference evidence="3 4" key="1">
    <citation type="submission" date="2018-03" db="EMBL/GenBank/DDBJ databases">
        <title>Genome sequence of Clostridium liquoris DSM 100320.</title>
        <authorList>
            <person name="Poehlein A."/>
            <person name="Daniel R."/>
        </authorList>
    </citation>
    <scope>NUCLEOTIDE SEQUENCE [LARGE SCALE GENOMIC DNA]</scope>
    <source>
        <strain evidence="3 4">DSM 100320</strain>
    </source>
</reference>
<comment type="caution">
    <text evidence="3">The sequence shown here is derived from an EMBL/GenBank/DDBJ whole genome shotgun (WGS) entry which is preliminary data.</text>
</comment>
<dbReference type="InterPro" id="IPR036653">
    <property type="entry name" value="CinA-like_C"/>
</dbReference>
<sequence>MTGEIIAVGTELLLGDILNTNAQYLSRRLADMGIFIYHQSVIGDNGERVRQELDLAFKRSDIVITTGGLGPTKDDLTKEIAGEYFHKKMILHKESLDLLKEYFKKQKREISENNRKQAYFPEGSIILPNDYGTAPGCIVNENGKILVLLPGPPKENIPMFENYVVPYLQRFSKDTLVSKTLRICGMGESTVVTKIGHIIDNQSNPTVASYAKENEVTLRITAKAKTKEEACSLIAPIEREIRYILGENVYGVDEDSLESVIGKMLIDNNLTIAVAESCTGGLLCGRLVNYPGISRALIEGNVTYSNDAKVRRLGVRPETLQMFGAVSKETAAEMAQGAARTSGAHIGISTTGLAGPGGGSAEKPVGLVYVGLYMDGKVYVKELNLSGDRQSIRNRTVTIALDFLRRKLISNSK</sequence>
<keyword evidence="4" id="KW-1185">Reference proteome</keyword>
<dbReference type="Gene3D" id="3.90.950.20">
    <property type="entry name" value="CinA-like"/>
    <property type="match status" value="1"/>
</dbReference>
<dbReference type="Proteomes" id="UP000239706">
    <property type="component" value="Unassembled WGS sequence"/>
</dbReference>
<dbReference type="RefSeq" id="WP_106063926.1">
    <property type="nucleotide sequence ID" value="NZ_PVXO01000048.1"/>
</dbReference>
<dbReference type="CDD" id="cd00885">
    <property type="entry name" value="cinA"/>
    <property type="match status" value="1"/>
</dbReference>
<organism evidence="3 4">
    <name type="scientific">Clostridium liquoris</name>
    <dbReference type="NCBI Taxonomy" id="1289519"/>
    <lineage>
        <taxon>Bacteria</taxon>
        <taxon>Bacillati</taxon>
        <taxon>Bacillota</taxon>
        <taxon>Clostridia</taxon>
        <taxon>Eubacteriales</taxon>
        <taxon>Clostridiaceae</taxon>
        <taxon>Clostridium</taxon>
    </lineage>
</organism>
<dbReference type="OrthoDB" id="9801454at2"/>